<gene>
    <name evidence="1" type="ORF">GCM10011579_063770</name>
</gene>
<sequence>MSDGWRHAGGFAWLLAGTDRVRSTILAATIDKAVEADDLQHAALAEQLHYEVDLGPRRLRAAHFVDVDVLVVDVGPQ</sequence>
<proteinExistence type="predicted"/>
<evidence type="ECO:0000313" key="2">
    <source>
        <dbReference type="Proteomes" id="UP000600365"/>
    </source>
</evidence>
<dbReference type="RefSeq" id="WP_189189742.1">
    <property type="nucleotide sequence ID" value="NZ_BMMM01000013.1"/>
</dbReference>
<protein>
    <submittedName>
        <fullName evidence="1">Uncharacterized protein</fullName>
    </submittedName>
</protein>
<dbReference type="Proteomes" id="UP000600365">
    <property type="component" value="Unassembled WGS sequence"/>
</dbReference>
<reference evidence="1 2" key="1">
    <citation type="journal article" date="2014" name="Int. J. Syst. Evol. Microbiol.">
        <title>Complete genome sequence of Corynebacterium casei LMG S-19264T (=DSM 44701T), isolated from a smear-ripened cheese.</title>
        <authorList>
            <consortium name="US DOE Joint Genome Institute (JGI-PGF)"/>
            <person name="Walter F."/>
            <person name="Albersmeier A."/>
            <person name="Kalinowski J."/>
            <person name="Ruckert C."/>
        </authorList>
    </citation>
    <scope>NUCLEOTIDE SEQUENCE [LARGE SCALE GENOMIC DNA]</scope>
    <source>
        <strain evidence="1 2">CGMCC 4.7111</strain>
    </source>
</reference>
<organism evidence="1 2">
    <name type="scientific">Streptomyces albiflavescens</name>
    <dbReference type="NCBI Taxonomy" id="1623582"/>
    <lineage>
        <taxon>Bacteria</taxon>
        <taxon>Bacillati</taxon>
        <taxon>Actinomycetota</taxon>
        <taxon>Actinomycetes</taxon>
        <taxon>Kitasatosporales</taxon>
        <taxon>Streptomycetaceae</taxon>
        <taxon>Streptomyces</taxon>
    </lineage>
</organism>
<comment type="caution">
    <text evidence="1">The sequence shown here is derived from an EMBL/GenBank/DDBJ whole genome shotgun (WGS) entry which is preliminary data.</text>
</comment>
<name>A0A917YB24_9ACTN</name>
<keyword evidence="2" id="KW-1185">Reference proteome</keyword>
<dbReference type="EMBL" id="BMMM01000013">
    <property type="protein sequence ID" value="GGN79382.1"/>
    <property type="molecule type" value="Genomic_DNA"/>
</dbReference>
<evidence type="ECO:0000313" key="1">
    <source>
        <dbReference type="EMBL" id="GGN79382.1"/>
    </source>
</evidence>
<accession>A0A917YB24</accession>
<dbReference type="AlphaFoldDB" id="A0A917YB24"/>